<protein>
    <submittedName>
        <fullName evidence="1">3961_t:CDS:1</fullName>
    </submittedName>
</protein>
<feature type="non-terminal residue" evidence="1">
    <location>
        <position position="1"/>
    </location>
</feature>
<keyword evidence="2" id="KW-1185">Reference proteome</keyword>
<accession>A0ACA9QCM0</accession>
<sequence length="178" mass="21196">MVKKLLNVCKRVIKKLKPRKHDQNVIQEKENTPWSFWKKVLPRKRERKRKDNTVIQNQFKDPVFSPSLPTECLIEVFTYVQDDLRTLNACLLVSKEWCNVVIPLYWSRPFHCKTSANVINTYLQCLSKHEQQNIRTCGIKLKRNRAPTFYYANLLRELSMSKLYLSVDSWIHISQKSI</sequence>
<reference evidence="1" key="1">
    <citation type="submission" date="2021-06" db="EMBL/GenBank/DDBJ databases">
        <authorList>
            <person name="Kallberg Y."/>
            <person name="Tangrot J."/>
            <person name="Rosling A."/>
        </authorList>
    </citation>
    <scope>NUCLEOTIDE SEQUENCE</scope>
    <source>
        <strain evidence="1">IL203A</strain>
    </source>
</reference>
<gene>
    <name evidence="1" type="ORF">DHETER_LOCUS14348</name>
</gene>
<feature type="non-terminal residue" evidence="1">
    <location>
        <position position="178"/>
    </location>
</feature>
<dbReference type="EMBL" id="CAJVPU010043592">
    <property type="protein sequence ID" value="CAG8746028.1"/>
    <property type="molecule type" value="Genomic_DNA"/>
</dbReference>
<proteinExistence type="predicted"/>
<evidence type="ECO:0000313" key="1">
    <source>
        <dbReference type="EMBL" id="CAG8746028.1"/>
    </source>
</evidence>
<dbReference type="Proteomes" id="UP000789702">
    <property type="component" value="Unassembled WGS sequence"/>
</dbReference>
<comment type="caution">
    <text evidence="1">The sequence shown here is derived from an EMBL/GenBank/DDBJ whole genome shotgun (WGS) entry which is preliminary data.</text>
</comment>
<evidence type="ECO:0000313" key="2">
    <source>
        <dbReference type="Proteomes" id="UP000789702"/>
    </source>
</evidence>
<name>A0ACA9QCM0_9GLOM</name>
<organism evidence="1 2">
    <name type="scientific">Dentiscutata heterogama</name>
    <dbReference type="NCBI Taxonomy" id="1316150"/>
    <lineage>
        <taxon>Eukaryota</taxon>
        <taxon>Fungi</taxon>
        <taxon>Fungi incertae sedis</taxon>
        <taxon>Mucoromycota</taxon>
        <taxon>Glomeromycotina</taxon>
        <taxon>Glomeromycetes</taxon>
        <taxon>Diversisporales</taxon>
        <taxon>Gigasporaceae</taxon>
        <taxon>Dentiscutata</taxon>
    </lineage>
</organism>